<dbReference type="SUPFAM" id="SSF46689">
    <property type="entry name" value="Homeodomain-like"/>
    <property type="match status" value="1"/>
</dbReference>
<reference evidence="4 5" key="1">
    <citation type="submission" date="2018-05" db="EMBL/GenBank/DDBJ databases">
        <authorList>
            <consortium name="IHU Genomes"/>
        </authorList>
    </citation>
    <scope>NUCLEOTIDE SEQUENCE [LARGE SCALE GENOMIC DNA]</scope>
    <source>
        <strain evidence="4 5">P7335</strain>
    </source>
</reference>
<dbReference type="EMBL" id="UEGS01000001">
    <property type="protein sequence ID" value="SRX81727.1"/>
    <property type="molecule type" value="Genomic_DNA"/>
</dbReference>
<dbReference type="Proteomes" id="UP000252008">
    <property type="component" value="Unassembled WGS sequence"/>
</dbReference>
<dbReference type="GO" id="GO:0000976">
    <property type="term" value="F:transcription cis-regulatory region binding"/>
    <property type="evidence" value="ECO:0007669"/>
    <property type="project" value="TreeGrafter"/>
</dbReference>
<dbReference type="RefSeq" id="WP_237160939.1">
    <property type="nucleotide sequence ID" value="NZ_MVID01000039.1"/>
</dbReference>
<dbReference type="AlphaFoldDB" id="A0A375YKP3"/>
<gene>
    <name evidence="4" type="ORF">MPP7335_03483</name>
</gene>
<dbReference type="GO" id="GO:0003700">
    <property type="term" value="F:DNA-binding transcription factor activity"/>
    <property type="evidence" value="ECO:0007669"/>
    <property type="project" value="TreeGrafter"/>
</dbReference>
<dbReference type="Gene3D" id="1.10.357.10">
    <property type="entry name" value="Tetracycline Repressor, domain 2"/>
    <property type="match status" value="1"/>
</dbReference>
<evidence type="ECO:0000259" key="3">
    <source>
        <dbReference type="PROSITE" id="PS50977"/>
    </source>
</evidence>
<dbReference type="InterPro" id="IPR001647">
    <property type="entry name" value="HTH_TetR"/>
</dbReference>
<protein>
    <submittedName>
        <fullName evidence="4">TetR transcriptional regulator [Intrasporangium calvum DSM]</fullName>
    </submittedName>
</protein>
<keyword evidence="5" id="KW-1185">Reference proteome</keyword>
<dbReference type="PANTHER" id="PTHR30055">
    <property type="entry name" value="HTH-TYPE TRANSCRIPTIONAL REGULATOR RUTR"/>
    <property type="match status" value="1"/>
</dbReference>
<evidence type="ECO:0000313" key="4">
    <source>
        <dbReference type="EMBL" id="SRX81727.1"/>
    </source>
</evidence>
<name>A0A375YKP3_MYCPF</name>
<proteinExistence type="predicted"/>
<dbReference type="STRING" id="39692.BST38_27325"/>
<evidence type="ECO:0000313" key="5">
    <source>
        <dbReference type="Proteomes" id="UP000252008"/>
    </source>
</evidence>
<sequence length="209" mass="23256">MLLREFPQCKVSHMATLREAQKQQTRRLLLDTGLALIGEKGYASTTIDDIAAAAGTTRTTFYLHFASKAALIKELLAEADAILTAEDDPSLAAVVKSGDPELVRDWLGHKFDQWSTVGPYLLAAHQAEASEPEVAATIASWFDGTIAAIRSGLDEAHRFDEQTRWARSALAFGQFEFVSRRFFSRGWEVDRQVLLTTLTDSWCHLLVQD</sequence>
<evidence type="ECO:0000256" key="1">
    <source>
        <dbReference type="ARBA" id="ARBA00023125"/>
    </source>
</evidence>
<dbReference type="InterPro" id="IPR050109">
    <property type="entry name" value="HTH-type_TetR-like_transc_reg"/>
</dbReference>
<feature type="domain" description="HTH tetR-type" evidence="3">
    <location>
        <begin position="23"/>
        <end position="83"/>
    </location>
</feature>
<accession>A0A375YKP3</accession>
<dbReference type="PROSITE" id="PS50977">
    <property type="entry name" value="HTH_TETR_2"/>
    <property type="match status" value="1"/>
</dbReference>
<evidence type="ECO:0000256" key="2">
    <source>
        <dbReference type="PROSITE-ProRule" id="PRU00335"/>
    </source>
</evidence>
<dbReference type="PANTHER" id="PTHR30055:SF184">
    <property type="entry name" value="HTH-TYPE TRANSCRIPTIONAL REGULATOR ETHR"/>
    <property type="match status" value="1"/>
</dbReference>
<dbReference type="InterPro" id="IPR009057">
    <property type="entry name" value="Homeodomain-like_sf"/>
</dbReference>
<dbReference type="PRINTS" id="PR00455">
    <property type="entry name" value="HTHTETR"/>
</dbReference>
<feature type="DNA-binding region" description="H-T-H motif" evidence="2">
    <location>
        <begin position="46"/>
        <end position="65"/>
    </location>
</feature>
<dbReference type="Pfam" id="PF00440">
    <property type="entry name" value="TetR_N"/>
    <property type="match status" value="1"/>
</dbReference>
<organism evidence="4 5">
    <name type="scientific">Mycolicibacterium parafortuitum</name>
    <name type="common">Mycobacterium parafortuitum</name>
    <dbReference type="NCBI Taxonomy" id="39692"/>
    <lineage>
        <taxon>Bacteria</taxon>
        <taxon>Bacillati</taxon>
        <taxon>Actinomycetota</taxon>
        <taxon>Actinomycetes</taxon>
        <taxon>Mycobacteriales</taxon>
        <taxon>Mycobacteriaceae</taxon>
        <taxon>Mycolicibacterium</taxon>
    </lineage>
</organism>
<keyword evidence="1 2" id="KW-0238">DNA-binding</keyword>